<dbReference type="Gene3D" id="3.20.20.80">
    <property type="entry name" value="Glycosidases"/>
    <property type="match status" value="1"/>
</dbReference>
<reference evidence="2 3" key="1">
    <citation type="submission" date="2022-11" db="EMBL/GenBank/DDBJ databases">
        <title>Whole genome sequence of Eschrichtius robustus ER-17-0199.</title>
        <authorList>
            <person name="Bruniche-Olsen A."/>
            <person name="Black A.N."/>
            <person name="Fields C.J."/>
            <person name="Walden K."/>
            <person name="Dewoody J.A."/>
        </authorList>
    </citation>
    <scope>NUCLEOTIDE SEQUENCE [LARGE SCALE GENOMIC DNA]</scope>
    <source>
        <strain evidence="2">ER-17-0199</strain>
        <tissue evidence="2">Blubber</tissue>
    </source>
</reference>
<keyword evidence="3" id="KW-1185">Reference proteome</keyword>
<protein>
    <submittedName>
        <fullName evidence="2">Uncharacterized protein</fullName>
    </submittedName>
</protein>
<comment type="caution">
    <text evidence="2">The sequence shown here is derived from an EMBL/GenBank/DDBJ whole genome shotgun (WGS) entry which is preliminary data.</text>
</comment>
<evidence type="ECO:0000313" key="3">
    <source>
        <dbReference type="Proteomes" id="UP001159641"/>
    </source>
</evidence>
<name>A0AB34H1Y1_ESCRO</name>
<evidence type="ECO:0000256" key="1">
    <source>
        <dbReference type="SAM" id="MobiDB-lite"/>
    </source>
</evidence>
<feature type="region of interest" description="Disordered" evidence="1">
    <location>
        <begin position="1"/>
        <end position="43"/>
    </location>
</feature>
<accession>A0AB34H1Y1</accession>
<organism evidence="2 3">
    <name type="scientific">Eschrichtius robustus</name>
    <name type="common">California gray whale</name>
    <name type="synonym">Eschrichtius gibbosus</name>
    <dbReference type="NCBI Taxonomy" id="9764"/>
    <lineage>
        <taxon>Eukaryota</taxon>
        <taxon>Metazoa</taxon>
        <taxon>Chordata</taxon>
        <taxon>Craniata</taxon>
        <taxon>Vertebrata</taxon>
        <taxon>Euteleostomi</taxon>
        <taxon>Mammalia</taxon>
        <taxon>Eutheria</taxon>
        <taxon>Laurasiatheria</taxon>
        <taxon>Artiodactyla</taxon>
        <taxon>Whippomorpha</taxon>
        <taxon>Cetacea</taxon>
        <taxon>Mysticeti</taxon>
        <taxon>Eschrichtiidae</taxon>
        <taxon>Eschrichtius</taxon>
    </lineage>
</organism>
<dbReference type="EMBL" id="JAIQCJ010002042">
    <property type="protein sequence ID" value="KAJ8784695.1"/>
    <property type="molecule type" value="Genomic_DNA"/>
</dbReference>
<proteinExistence type="predicted"/>
<gene>
    <name evidence="2" type="ORF">J1605_008046</name>
</gene>
<dbReference type="AlphaFoldDB" id="A0AB34H1Y1"/>
<evidence type="ECO:0000313" key="2">
    <source>
        <dbReference type="EMBL" id="KAJ8784695.1"/>
    </source>
</evidence>
<dbReference type="Proteomes" id="UP001159641">
    <property type="component" value="Unassembled WGS sequence"/>
</dbReference>
<sequence length="83" mass="9683">MRNSRLKAREKSPGTNTEQENRVRKSERQRHTHRESQETGEELAEAFQQDFVKSTKERLLLTAGVSAGRHMIDNSYQIKELVK</sequence>